<keyword evidence="3" id="KW-1185">Reference proteome</keyword>
<dbReference type="OrthoDB" id="8297494at2759"/>
<name>A0A226D4U6_FOLCA</name>
<evidence type="ECO:0000313" key="2">
    <source>
        <dbReference type="EMBL" id="OXA39894.1"/>
    </source>
</evidence>
<feature type="transmembrane region" description="Helical" evidence="1">
    <location>
        <begin position="9"/>
        <end position="26"/>
    </location>
</feature>
<sequence>MPASLIQRVIGIGIISVKTIAFLFPFELSSDHLPAQFLNYIYSTKDHPYTSLEKVFLTCLQLFMDLTLLTGPIVAATFGLLCILLACQPGLISSVMCLNQADLPFTPFCRSCILIFFGILEFVIAMQLAFGGIYYIAIILLSGVIFLWIECQTFIRRFRTGLVDQLEYRKVQIFEKILNACTRDRIFLKAAILMPSLQIFLSFAVIKMYQSSQSFSAAAKANSSSHSWINSCKVKSTSKCEKKFHRSLAPLKLMFDNNFVEVLTLVVQEFCIRQMVSFLLIMRT</sequence>
<comment type="caution">
    <text evidence="2">The sequence shown here is derived from an EMBL/GenBank/DDBJ whole genome shotgun (WGS) entry which is preliminary data.</text>
</comment>
<reference evidence="2 3" key="1">
    <citation type="submission" date="2015-12" db="EMBL/GenBank/DDBJ databases">
        <title>The genome of Folsomia candida.</title>
        <authorList>
            <person name="Faddeeva A."/>
            <person name="Derks M.F."/>
            <person name="Anvar Y."/>
            <person name="Smit S."/>
            <person name="Van Straalen N."/>
            <person name="Roelofs D."/>
        </authorList>
    </citation>
    <scope>NUCLEOTIDE SEQUENCE [LARGE SCALE GENOMIC DNA]</scope>
    <source>
        <strain evidence="2 3">VU population</strain>
        <tissue evidence="2">Whole body</tissue>
    </source>
</reference>
<keyword evidence="1" id="KW-0812">Transmembrane</keyword>
<keyword evidence="1" id="KW-0472">Membrane</keyword>
<keyword evidence="1" id="KW-1133">Transmembrane helix</keyword>
<feature type="transmembrane region" description="Helical" evidence="1">
    <location>
        <begin position="186"/>
        <end position="206"/>
    </location>
</feature>
<dbReference type="EMBL" id="LNIX01000036">
    <property type="protein sequence ID" value="OXA39894.1"/>
    <property type="molecule type" value="Genomic_DNA"/>
</dbReference>
<feature type="transmembrane region" description="Helical" evidence="1">
    <location>
        <begin position="108"/>
        <end position="126"/>
    </location>
</feature>
<feature type="transmembrane region" description="Helical" evidence="1">
    <location>
        <begin position="132"/>
        <end position="149"/>
    </location>
</feature>
<protein>
    <submittedName>
        <fullName evidence="2">Uncharacterized protein</fullName>
    </submittedName>
</protein>
<evidence type="ECO:0000256" key="1">
    <source>
        <dbReference type="SAM" id="Phobius"/>
    </source>
</evidence>
<gene>
    <name evidence="2" type="ORF">Fcan01_25294</name>
</gene>
<evidence type="ECO:0000313" key="3">
    <source>
        <dbReference type="Proteomes" id="UP000198287"/>
    </source>
</evidence>
<accession>A0A226D4U6</accession>
<feature type="transmembrane region" description="Helical" evidence="1">
    <location>
        <begin position="66"/>
        <end position="87"/>
    </location>
</feature>
<proteinExistence type="predicted"/>
<dbReference type="AlphaFoldDB" id="A0A226D4U6"/>
<organism evidence="2 3">
    <name type="scientific">Folsomia candida</name>
    <name type="common">Springtail</name>
    <dbReference type="NCBI Taxonomy" id="158441"/>
    <lineage>
        <taxon>Eukaryota</taxon>
        <taxon>Metazoa</taxon>
        <taxon>Ecdysozoa</taxon>
        <taxon>Arthropoda</taxon>
        <taxon>Hexapoda</taxon>
        <taxon>Collembola</taxon>
        <taxon>Entomobryomorpha</taxon>
        <taxon>Isotomoidea</taxon>
        <taxon>Isotomidae</taxon>
        <taxon>Proisotominae</taxon>
        <taxon>Folsomia</taxon>
    </lineage>
</organism>
<dbReference type="Proteomes" id="UP000198287">
    <property type="component" value="Unassembled WGS sequence"/>
</dbReference>